<dbReference type="CDD" id="cd10719">
    <property type="entry name" value="DnaJ_zf"/>
    <property type="match status" value="1"/>
</dbReference>
<dbReference type="GO" id="GO:0051082">
    <property type="term" value="F:unfolded protein binding"/>
    <property type="evidence" value="ECO:0007669"/>
    <property type="project" value="InterPro"/>
</dbReference>
<dbReference type="CDD" id="cd06257">
    <property type="entry name" value="DnaJ"/>
    <property type="match status" value="1"/>
</dbReference>
<dbReference type="GO" id="GO:0031072">
    <property type="term" value="F:heat shock protein binding"/>
    <property type="evidence" value="ECO:0007669"/>
    <property type="project" value="InterPro"/>
</dbReference>
<dbReference type="AlphaFoldDB" id="A0A0F9RS70"/>
<sequence>MSSNIESQLKTLRLTYPFTKQELTRSYRTRAFVCHPDKGGESKEFIKVQDAYDLLLPMCVLVNEKDVITHTTVEGDLIYNLGKGLEGLINSKDCSECQGNGWFKSIHTTYSSEIICPVCGGTGQIITTRNSILFWLNWRPCRRCKGSGYLGFTEIKHETLHTCIRCEGNGQTPIHNPVLRKDWMHRQKQANKHKIRRYCDYGARLVSDKCWRCERVFAKI</sequence>
<gene>
    <name evidence="1" type="ORF">LCGC14_0543740</name>
</gene>
<dbReference type="InterPro" id="IPR036410">
    <property type="entry name" value="HSP_DnaJ_Cys-rich_dom_sf"/>
</dbReference>
<organism evidence="1">
    <name type="scientific">marine sediment metagenome</name>
    <dbReference type="NCBI Taxonomy" id="412755"/>
    <lineage>
        <taxon>unclassified sequences</taxon>
        <taxon>metagenomes</taxon>
        <taxon>ecological metagenomes</taxon>
    </lineage>
</organism>
<dbReference type="InterPro" id="IPR036869">
    <property type="entry name" value="J_dom_sf"/>
</dbReference>
<comment type="caution">
    <text evidence="1">The sequence shown here is derived from an EMBL/GenBank/DDBJ whole genome shotgun (WGS) entry which is preliminary data.</text>
</comment>
<evidence type="ECO:0000313" key="1">
    <source>
        <dbReference type="EMBL" id="KKN59275.1"/>
    </source>
</evidence>
<dbReference type="SUPFAM" id="SSF46565">
    <property type="entry name" value="Chaperone J-domain"/>
    <property type="match status" value="1"/>
</dbReference>
<dbReference type="InterPro" id="IPR001623">
    <property type="entry name" value="DnaJ_domain"/>
</dbReference>
<dbReference type="SUPFAM" id="SSF57938">
    <property type="entry name" value="DnaJ/Hsp40 cysteine-rich domain"/>
    <property type="match status" value="1"/>
</dbReference>
<dbReference type="EMBL" id="LAZR01000732">
    <property type="protein sequence ID" value="KKN59275.1"/>
    <property type="molecule type" value="Genomic_DNA"/>
</dbReference>
<name>A0A0F9RS70_9ZZZZ</name>
<dbReference type="InterPro" id="IPR001305">
    <property type="entry name" value="HSP_DnaJ_Cys-rich_dom"/>
</dbReference>
<proteinExistence type="predicted"/>
<dbReference type="Gene3D" id="2.10.230.10">
    <property type="entry name" value="Heat shock protein DnaJ, cysteine-rich domain"/>
    <property type="match status" value="1"/>
</dbReference>
<dbReference type="Gene3D" id="1.10.287.110">
    <property type="entry name" value="DnaJ domain"/>
    <property type="match status" value="1"/>
</dbReference>
<reference evidence="1" key="1">
    <citation type="journal article" date="2015" name="Nature">
        <title>Complex archaea that bridge the gap between prokaryotes and eukaryotes.</title>
        <authorList>
            <person name="Spang A."/>
            <person name="Saw J.H."/>
            <person name="Jorgensen S.L."/>
            <person name="Zaremba-Niedzwiedzka K."/>
            <person name="Martijn J."/>
            <person name="Lind A.E."/>
            <person name="van Eijk R."/>
            <person name="Schleper C."/>
            <person name="Guy L."/>
            <person name="Ettema T.J."/>
        </authorList>
    </citation>
    <scope>NUCLEOTIDE SEQUENCE</scope>
</reference>
<protein>
    <submittedName>
        <fullName evidence="1">Uncharacterized protein</fullName>
    </submittedName>
</protein>
<accession>A0A0F9RS70</accession>